<dbReference type="GO" id="GO:0030246">
    <property type="term" value="F:carbohydrate binding"/>
    <property type="evidence" value="ECO:0007669"/>
    <property type="project" value="InterPro"/>
</dbReference>
<evidence type="ECO:0000313" key="6">
    <source>
        <dbReference type="Proteomes" id="UP000663852"/>
    </source>
</evidence>
<dbReference type="EMBL" id="CAJNOJ010000455">
    <property type="protein sequence ID" value="CAF1454682.1"/>
    <property type="molecule type" value="Genomic_DNA"/>
</dbReference>
<dbReference type="SUPFAM" id="SSF51055">
    <property type="entry name" value="Carbohydrate binding domain"/>
    <property type="match status" value="1"/>
</dbReference>
<sequence length="138" mass="16474">MIYLFNPSTGLWISYNDLEIINLKNNYIKQNRLGRAFFWNFLLDRQDEFIRATFNSLYQDIHSSTANCSLLISTSINLWIVQNQYKVNQRVMYQNKSYRCIKTHQSTLKETSDVYSSLWQLETTTIIITTMKKMNEFT</sequence>
<dbReference type="Proteomes" id="UP000663828">
    <property type="component" value="Unassembled WGS sequence"/>
</dbReference>
<evidence type="ECO:0000313" key="3">
    <source>
        <dbReference type="EMBL" id="CAF1454682.1"/>
    </source>
</evidence>
<dbReference type="Gene3D" id="3.10.50.10">
    <property type="match status" value="1"/>
</dbReference>
<evidence type="ECO:0000259" key="2">
    <source>
        <dbReference type="PROSITE" id="PS51910"/>
    </source>
</evidence>
<dbReference type="Gene3D" id="3.20.20.80">
    <property type="entry name" value="Glycosidases"/>
    <property type="match status" value="1"/>
</dbReference>
<keyword evidence="5" id="KW-1185">Reference proteome</keyword>
<evidence type="ECO:0000313" key="4">
    <source>
        <dbReference type="EMBL" id="CAF1649472.1"/>
    </source>
</evidence>
<dbReference type="GO" id="GO:0005975">
    <property type="term" value="P:carbohydrate metabolic process"/>
    <property type="evidence" value="ECO:0007669"/>
    <property type="project" value="InterPro"/>
</dbReference>
<dbReference type="Pfam" id="PF02839">
    <property type="entry name" value="CBM_5_12"/>
    <property type="match status" value="1"/>
</dbReference>
<feature type="domain" description="GH18" evidence="2">
    <location>
        <begin position="1"/>
        <end position="60"/>
    </location>
</feature>
<dbReference type="InterPro" id="IPR001223">
    <property type="entry name" value="Glyco_hydro18_cat"/>
</dbReference>
<gene>
    <name evidence="3" type="ORF">EDS130_LOCUS39753</name>
    <name evidence="4" type="ORF">XAT740_LOCUS54703</name>
</gene>
<evidence type="ECO:0000256" key="1">
    <source>
        <dbReference type="ARBA" id="ARBA00022801"/>
    </source>
</evidence>
<organism evidence="3 6">
    <name type="scientific">Adineta ricciae</name>
    <name type="common">Rotifer</name>
    <dbReference type="NCBI Taxonomy" id="249248"/>
    <lineage>
        <taxon>Eukaryota</taxon>
        <taxon>Metazoa</taxon>
        <taxon>Spiralia</taxon>
        <taxon>Gnathifera</taxon>
        <taxon>Rotifera</taxon>
        <taxon>Eurotatoria</taxon>
        <taxon>Bdelloidea</taxon>
        <taxon>Adinetida</taxon>
        <taxon>Adinetidae</taxon>
        <taxon>Adineta</taxon>
    </lineage>
</organism>
<proteinExistence type="predicted"/>
<evidence type="ECO:0000313" key="5">
    <source>
        <dbReference type="Proteomes" id="UP000663828"/>
    </source>
</evidence>
<dbReference type="Gene3D" id="2.10.10.20">
    <property type="entry name" value="Carbohydrate-binding module superfamily 5/12"/>
    <property type="match status" value="1"/>
</dbReference>
<accession>A0A815PW04</accession>
<reference evidence="3" key="1">
    <citation type="submission" date="2021-02" db="EMBL/GenBank/DDBJ databases">
        <authorList>
            <person name="Nowell W R."/>
        </authorList>
    </citation>
    <scope>NUCLEOTIDE SEQUENCE</scope>
</reference>
<dbReference type="InterPro" id="IPR029070">
    <property type="entry name" value="Chitinase_insertion_sf"/>
</dbReference>
<dbReference type="OrthoDB" id="76388at2759"/>
<protein>
    <recommendedName>
        <fullName evidence="2">GH18 domain-containing protein</fullName>
    </recommendedName>
</protein>
<dbReference type="InterPro" id="IPR003610">
    <property type="entry name" value="CBM5/12"/>
</dbReference>
<dbReference type="GO" id="GO:0005576">
    <property type="term" value="C:extracellular region"/>
    <property type="evidence" value="ECO:0007669"/>
    <property type="project" value="InterPro"/>
</dbReference>
<comment type="caution">
    <text evidence="3">The sequence shown here is derived from an EMBL/GenBank/DDBJ whole genome shotgun (WGS) entry which is preliminary data.</text>
</comment>
<dbReference type="PROSITE" id="PS51910">
    <property type="entry name" value="GH18_2"/>
    <property type="match status" value="1"/>
</dbReference>
<dbReference type="EMBL" id="CAJNOR010009922">
    <property type="protein sequence ID" value="CAF1649472.1"/>
    <property type="molecule type" value="Genomic_DNA"/>
</dbReference>
<dbReference type="CDD" id="cd12214">
    <property type="entry name" value="ChiA1_BD"/>
    <property type="match status" value="1"/>
</dbReference>
<dbReference type="Proteomes" id="UP000663852">
    <property type="component" value="Unassembled WGS sequence"/>
</dbReference>
<dbReference type="GO" id="GO:0004553">
    <property type="term" value="F:hydrolase activity, hydrolyzing O-glycosyl compounds"/>
    <property type="evidence" value="ECO:0007669"/>
    <property type="project" value="InterPro"/>
</dbReference>
<dbReference type="AlphaFoldDB" id="A0A815PW04"/>
<keyword evidence="1" id="KW-0378">Hydrolase</keyword>
<dbReference type="InterPro" id="IPR036573">
    <property type="entry name" value="CBM_sf_5/12"/>
</dbReference>
<name>A0A815PW04_ADIRI</name>